<sequence>MGLLSLRNLRVFAFVFVCTASTAAKVCEDTASPQRDLHAFRSSCYEFVEDSLGWTEAQDACWEREGELLDVDVKNTTDFFESIRGDMLESNLTWWLGRRPEKVPYMGETMTMYMPCTVLSQSDLDLSTLEIDPTVPFDDMRDTFILRLSKAVRDMSPDYATTNNETIAHIIACCKAIRLLAEKKCDNEINPNPQYMFEQIYDIYATLSILLVTDEPLTMHHDSGTIYQIRLKPEQMGNAVFTSESGGPTVKLPAYSELKARLQQYPKVIAQLGSFFKLPHPTNKTVDNVCSFSLSFGLTPISLDNLTVPVMIFVPNNATGVRNETLEMKESTALTTSFNITDTNVTVIFDIQPSENVSLLLLLAMGSPPNATNASASVILNQTDGYRWLVTPDMLEEMAGEWFLRVLLYNVSEEEHVEVQFLSFITKCMFWDTVLEEWSIEGCQVGLQSTTVLTQCLCTHLTLFGNSFFVMPNALDLSETASLFQTIKDNYVVLALLCTFFGLYIITVLWAWYSDRRALIRRKITVLEDNHPCASYNYLLSVQTGHRKNAGTSSNVTVRLMGAESESETQNLVDSEKPVFERGAVDMFLLATPYPLGELRSLRLQHDSTGGHPSWYINKVMVQDMQTRQMFQFLCSCWLSSDRGDGSTKKVFNAAKNNEIASFRNIFQNRTSTGFRDEHIWVSIVEPPWRSPFTRAQRVSCCMSSLSITWQEIMVGVQSGLLMFPINILIITIFRSIKPRLSVIQKKKDELNIAPPPPVTIPLILQETEQVVMALCRSPKNNVCALEERLESTYQLPMALDKIHQVLQLMQGEGESHIHWVFCSRYLLLCLAHLLQCLEKLDAKNFHSPADSQHLFDLTNQLLRKAEMVYACHKETCPLPASRNKKKVSAGLSLPWWSVFIAWFLLLSISVISTFFTLLYGLKYGKEKSIQWVISLGLSLFQSIFILQPLKVIGVAVFFALLLRPVAVEETDEVETGVYEQRTRCSRYTGRYGD</sequence>
<dbReference type="InterPro" id="IPR051223">
    <property type="entry name" value="Polycystin"/>
</dbReference>
<dbReference type="InterPro" id="IPR016186">
    <property type="entry name" value="C-type_lectin-like/link_sf"/>
</dbReference>
<keyword evidence="3 7" id="KW-0812">Transmembrane</keyword>
<evidence type="ECO:0000256" key="4">
    <source>
        <dbReference type="ARBA" id="ARBA00022989"/>
    </source>
</evidence>
<dbReference type="PANTHER" id="PTHR10877:SF197">
    <property type="entry name" value="POLYCYSTIC KIDNEY DISEASE PROTEIN 1-LIKE 2"/>
    <property type="match status" value="1"/>
</dbReference>
<dbReference type="Gene3D" id="2.60.220.50">
    <property type="match status" value="1"/>
</dbReference>
<dbReference type="Pfam" id="PF01825">
    <property type="entry name" value="GPS"/>
    <property type="match status" value="1"/>
</dbReference>
<dbReference type="CDD" id="cd01752">
    <property type="entry name" value="PLAT_polycystin"/>
    <property type="match status" value="1"/>
</dbReference>
<feature type="transmembrane region" description="Helical" evidence="7">
    <location>
        <begin position="894"/>
        <end position="920"/>
    </location>
</feature>
<dbReference type="SUPFAM" id="SSF56436">
    <property type="entry name" value="C-type lectin-like"/>
    <property type="match status" value="1"/>
</dbReference>
<organism evidence="10 11">
    <name type="scientific">Muraenolepis orangiensis</name>
    <name type="common">Patagonian moray cod</name>
    <dbReference type="NCBI Taxonomy" id="630683"/>
    <lineage>
        <taxon>Eukaryota</taxon>
        <taxon>Metazoa</taxon>
        <taxon>Chordata</taxon>
        <taxon>Craniata</taxon>
        <taxon>Vertebrata</taxon>
        <taxon>Euteleostomi</taxon>
        <taxon>Actinopterygii</taxon>
        <taxon>Neopterygii</taxon>
        <taxon>Teleostei</taxon>
        <taxon>Neoteleostei</taxon>
        <taxon>Acanthomorphata</taxon>
        <taxon>Zeiogadaria</taxon>
        <taxon>Gadariae</taxon>
        <taxon>Gadiformes</taxon>
        <taxon>Muraenolepidoidei</taxon>
        <taxon>Muraenolepididae</taxon>
        <taxon>Muraenolepis</taxon>
    </lineage>
</organism>
<dbReference type="InterPro" id="IPR016187">
    <property type="entry name" value="CTDL_fold"/>
</dbReference>
<evidence type="ECO:0000259" key="9">
    <source>
        <dbReference type="PROSITE" id="PS50095"/>
    </source>
</evidence>
<dbReference type="Gene3D" id="3.10.100.10">
    <property type="entry name" value="Mannose-Binding Protein A, subunit A"/>
    <property type="match status" value="1"/>
</dbReference>
<evidence type="ECO:0000313" key="11">
    <source>
        <dbReference type="Proteomes" id="UP001148018"/>
    </source>
</evidence>
<dbReference type="SUPFAM" id="SSF49723">
    <property type="entry name" value="Lipase/lipooxygenase domain (PLAT/LH2 domain)"/>
    <property type="match status" value="1"/>
</dbReference>
<evidence type="ECO:0000313" key="10">
    <source>
        <dbReference type="EMBL" id="KAJ3594292.1"/>
    </source>
</evidence>
<dbReference type="InterPro" id="IPR036392">
    <property type="entry name" value="PLAT/LH2_dom_sf"/>
</dbReference>
<evidence type="ECO:0000256" key="8">
    <source>
        <dbReference type="SAM" id="SignalP"/>
    </source>
</evidence>
<gene>
    <name evidence="10" type="ORF">NHX12_006623</name>
</gene>
<accession>A0A9Q0DTY2</accession>
<dbReference type="SMART" id="SM00303">
    <property type="entry name" value="GPS"/>
    <property type="match status" value="1"/>
</dbReference>
<dbReference type="InterPro" id="IPR046338">
    <property type="entry name" value="GAIN_dom_sf"/>
</dbReference>
<feature type="domain" description="PLAT" evidence="9">
    <location>
        <begin position="536"/>
        <end position="653"/>
    </location>
</feature>
<dbReference type="Proteomes" id="UP001148018">
    <property type="component" value="Unassembled WGS sequence"/>
</dbReference>
<evidence type="ECO:0000256" key="7">
    <source>
        <dbReference type="SAM" id="Phobius"/>
    </source>
</evidence>
<dbReference type="InterPro" id="IPR001024">
    <property type="entry name" value="PLAT/LH2_dom"/>
</dbReference>
<evidence type="ECO:0000256" key="2">
    <source>
        <dbReference type="ARBA" id="ARBA00007200"/>
    </source>
</evidence>
<dbReference type="EMBL" id="JANIIK010000112">
    <property type="protein sequence ID" value="KAJ3594292.1"/>
    <property type="molecule type" value="Genomic_DNA"/>
</dbReference>
<feature type="transmembrane region" description="Helical" evidence="7">
    <location>
        <begin position="932"/>
        <end position="963"/>
    </location>
</feature>
<dbReference type="InterPro" id="IPR000203">
    <property type="entry name" value="GPS"/>
</dbReference>
<name>A0A9Q0DTY2_9TELE</name>
<feature type="chain" id="PRO_5040492865" description="PLAT domain-containing protein" evidence="8">
    <location>
        <begin position="25"/>
        <end position="994"/>
    </location>
</feature>
<dbReference type="PROSITE" id="PS50095">
    <property type="entry name" value="PLAT"/>
    <property type="match status" value="1"/>
</dbReference>
<dbReference type="SMART" id="SM00308">
    <property type="entry name" value="LH2"/>
    <property type="match status" value="1"/>
</dbReference>
<feature type="signal peptide" evidence="8">
    <location>
        <begin position="1"/>
        <end position="24"/>
    </location>
</feature>
<evidence type="ECO:0000256" key="6">
    <source>
        <dbReference type="PROSITE-ProRule" id="PRU00152"/>
    </source>
</evidence>
<dbReference type="FunFam" id="2.60.60.20:FF:000008">
    <property type="entry name" value="Polycystic kidney disease 1-like 2, isoform CRA_a"/>
    <property type="match status" value="1"/>
</dbReference>
<keyword evidence="5 7" id="KW-0472">Membrane</keyword>
<dbReference type="PANTHER" id="PTHR10877">
    <property type="entry name" value="POLYCYSTIN FAMILY MEMBER"/>
    <property type="match status" value="1"/>
</dbReference>
<comment type="subcellular location">
    <subcellularLocation>
        <location evidence="1">Membrane</location>
    </subcellularLocation>
</comment>
<dbReference type="Gene3D" id="2.60.60.20">
    <property type="entry name" value="PLAT/LH2 domain"/>
    <property type="match status" value="1"/>
</dbReference>
<reference evidence="10" key="1">
    <citation type="submission" date="2022-07" db="EMBL/GenBank/DDBJ databases">
        <title>Chromosome-level genome of Muraenolepis orangiensis.</title>
        <authorList>
            <person name="Kim J."/>
        </authorList>
    </citation>
    <scope>NUCLEOTIDE SEQUENCE</scope>
    <source>
        <strain evidence="10">KU_S4_2022</strain>
        <tissue evidence="10">Muscle</tissue>
    </source>
</reference>
<comment type="caution">
    <text evidence="10">The sequence shown here is derived from an EMBL/GenBank/DDBJ whole genome shotgun (WGS) entry which is preliminary data.</text>
</comment>
<dbReference type="InterPro" id="IPR042060">
    <property type="entry name" value="PLAT_polycystin1"/>
</dbReference>
<protein>
    <recommendedName>
        <fullName evidence="9">PLAT domain-containing protein</fullName>
    </recommendedName>
</protein>
<feature type="transmembrane region" description="Helical" evidence="7">
    <location>
        <begin position="491"/>
        <end position="513"/>
    </location>
</feature>
<dbReference type="GO" id="GO:0050982">
    <property type="term" value="P:detection of mechanical stimulus"/>
    <property type="evidence" value="ECO:0007669"/>
    <property type="project" value="TreeGrafter"/>
</dbReference>
<evidence type="ECO:0000256" key="3">
    <source>
        <dbReference type="ARBA" id="ARBA00022692"/>
    </source>
</evidence>
<dbReference type="GO" id="GO:0016020">
    <property type="term" value="C:membrane"/>
    <property type="evidence" value="ECO:0007669"/>
    <property type="project" value="UniProtKB-SubCell"/>
</dbReference>
<evidence type="ECO:0000256" key="1">
    <source>
        <dbReference type="ARBA" id="ARBA00004370"/>
    </source>
</evidence>
<dbReference type="GO" id="GO:0005262">
    <property type="term" value="F:calcium channel activity"/>
    <property type="evidence" value="ECO:0007669"/>
    <property type="project" value="TreeGrafter"/>
</dbReference>
<dbReference type="AlphaFoldDB" id="A0A9Q0DTY2"/>
<keyword evidence="8" id="KW-0732">Signal</keyword>
<comment type="caution">
    <text evidence="6">Lacks conserved residue(s) required for the propagation of feature annotation.</text>
</comment>
<comment type="similarity">
    <text evidence="2">Belongs to the polycystin family.</text>
</comment>
<dbReference type="Pfam" id="PF01477">
    <property type="entry name" value="PLAT"/>
    <property type="match status" value="1"/>
</dbReference>
<evidence type="ECO:0000256" key="5">
    <source>
        <dbReference type="ARBA" id="ARBA00023136"/>
    </source>
</evidence>
<keyword evidence="4 7" id="KW-1133">Transmembrane helix</keyword>
<proteinExistence type="inferred from homology"/>
<dbReference type="OrthoDB" id="2121937at2759"/>
<keyword evidence="11" id="KW-1185">Reference proteome</keyword>